<proteinExistence type="predicted"/>
<dbReference type="AlphaFoldDB" id="A0A1H8PBN7"/>
<dbReference type="EMBL" id="FODB01000082">
    <property type="protein sequence ID" value="SEO39370.1"/>
    <property type="molecule type" value="Genomic_DNA"/>
</dbReference>
<name>A0A1H8PBN7_9GAMM</name>
<dbReference type="RefSeq" id="WP_089676048.1">
    <property type="nucleotide sequence ID" value="NZ_FODB01000082.1"/>
</dbReference>
<protein>
    <submittedName>
        <fullName evidence="2">Uncharacterized protein</fullName>
    </submittedName>
</protein>
<sequence>MSRGGVAVAGLTEALETHQAAVAAKSDFLEEAVEVKAVADEIVAAGDEPTEEEIETAVGEAVDTALTTLNGANSSKYVSYDLTAASPAALTQMIADIEEDLAKELQDARDDIAEISGLQTALNALVSAHGRYVTAVDAEEEADLDAQGELAKLIARNAPNIDGSSFEAIADFGDLAEGDLVVNNGSAGELIVMGANGKLVAGADATGVDGLAALLSAAQEFVDASILLESREESLVAAANRVYDTEAEAESNTFATADAVIDGDNINATAFEQGDDLATGFLTAKQNVDAFASVLEDYQAVKQLADNLESLNDDLKAAVDAIEALDYELGEEVGTEANDLFVFTGDEMAIDLFGEVGNDLLFIGNEFSRGADLEAGDDSALEIFFTQNGDDTVITVEEAAFGSSASAAEVVEITLNGVNAEDLQFENGYVSVVEVA</sequence>
<organism evidence="2 3">
    <name type="scientific">Vreelandella aquamarina</name>
    <dbReference type="NCBI Taxonomy" id="77097"/>
    <lineage>
        <taxon>Bacteria</taxon>
        <taxon>Pseudomonadati</taxon>
        <taxon>Pseudomonadota</taxon>
        <taxon>Gammaproteobacteria</taxon>
        <taxon>Oceanospirillales</taxon>
        <taxon>Halomonadaceae</taxon>
        <taxon>Vreelandella</taxon>
    </lineage>
</organism>
<accession>A0A1H8PBN7</accession>
<dbReference type="Proteomes" id="UP000199493">
    <property type="component" value="Unassembled WGS sequence"/>
</dbReference>
<reference evidence="2 3" key="1">
    <citation type="submission" date="2016-10" db="EMBL/GenBank/DDBJ databases">
        <authorList>
            <person name="de Groot N.N."/>
        </authorList>
    </citation>
    <scope>NUCLEOTIDE SEQUENCE [LARGE SCALE GENOMIC DNA]</scope>
    <source>
        <strain evidence="2 3">558</strain>
    </source>
</reference>
<evidence type="ECO:0000313" key="3">
    <source>
        <dbReference type="Proteomes" id="UP000199493"/>
    </source>
</evidence>
<keyword evidence="1" id="KW-0175">Coiled coil</keyword>
<dbReference type="STRING" id="77097.SAMN04490369_108210"/>
<gene>
    <name evidence="2" type="ORF">SAMN04490369_108210</name>
</gene>
<feature type="coiled-coil region" evidence="1">
    <location>
        <begin position="298"/>
        <end position="328"/>
    </location>
</feature>
<evidence type="ECO:0000256" key="1">
    <source>
        <dbReference type="SAM" id="Coils"/>
    </source>
</evidence>
<evidence type="ECO:0000313" key="2">
    <source>
        <dbReference type="EMBL" id="SEO39370.1"/>
    </source>
</evidence>